<reference evidence="2 3" key="1">
    <citation type="submission" date="2017-06" db="EMBL/GenBank/DDBJ databases">
        <authorList>
            <person name="Kim H.J."/>
            <person name="Triplett B.A."/>
        </authorList>
    </citation>
    <scope>NUCLEOTIDE SEQUENCE [LARGE SCALE GENOMIC DNA]</scope>
    <source>
        <strain evidence="2 3">DSM 11445</strain>
    </source>
</reference>
<feature type="chain" id="PRO_5013031850" evidence="1">
    <location>
        <begin position="21"/>
        <end position="214"/>
    </location>
</feature>
<dbReference type="EMBL" id="FZON01000117">
    <property type="protein sequence ID" value="SNT37086.1"/>
    <property type="molecule type" value="Genomic_DNA"/>
</dbReference>
<feature type="signal peptide" evidence="1">
    <location>
        <begin position="1"/>
        <end position="20"/>
    </location>
</feature>
<dbReference type="AlphaFoldDB" id="A0A239M311"/>
<keyword evidence="1" id="KW-0732">Signal</keyword>
<dbReference type="RefSeq" id="WP_089280505.1">
    <property type="nucleotide sequence ID" value="NZ_FZON01000117.1"/>
</dbReference>
<evidence type="ECO:0000313" key="2">
    <source>
        <dbReference type="EMBL" id="SNT37086.1"/>
    </source>
</evidence>
<name>A0A239M311_9RHOB</name>
<evidence type="ECO:0000313" key="3">
    <source>
        <dbReference type="Proteomes" id="UP000198440"/>
    </source>
</evidence>
<evidence type="ECO:0000256" key="1">
    <source>
        <dbReference type="SAM" id="SignalP"/>
    </source>
</evidence>
<gene>
    <name evidence="2" type="ORF">SAMN04488078_11172</name>
</gene>
<protein>
    <submittedName>
        <fullName evidence="2">Uncharacterized protein</fullName>
    </submittedName>
</protein>
<organism evidence="2 3">
    <name type="scientific">Antarctobacter heliothermus</name>
    <dbReference type="NCBI Taxonomy" id="74033"/>
    <lineage>
        <taxon>Bacteria</taxon>
        <taxon>Pseudomonadati</taxon>
        <taxon>Pseudomonadota</taxon>
        <taxon>Alphaproteobacteria</taxon>
        <taxon>Rhodobacterales</taxon>
        <taxon>Roseobacteraceae</taxon>
        <taxon>Antarctobacter</taxon>
    </lineage>
</organism>
<accession>A0A239M311</accession>
<proteinExistence type="predicted"/>
<sequence length="214" mass="23292">MNSFSLSIFFVAMLCLPAYAQERVFFFDAAFEQQFDTEVPIYFTITVPEGDGVDTQAGFNTSTGAVAALLFREEDPATGGMVLLESIQVSGVRLPLTPDAEDPAAARTELGMRVLAELARPMVTENYAQSEVLVLEPMPHASVAGTVHMLVGLSDPEHYHDRLARVVLFPHPNQETSYLATTIINLGPVPITDQSSLLATITGRILDSFAYLPQ</sequence>
<dbReference type="Proteomes" id="UP000198440">
    <property type="component" value="Unassembled WGS sequence"/>
</dbReference>